<dbReference type="Gene3D" id="2.40.50.140">
    <property type="entry name" value="Nucleic acid-binding proteins"/>
    <property type="match status" value="1"/>
</dbReference>
<keyword evidence="2 4" id="KW-0808">Transferase</keyword>
<dbReference type="SUPFAM" id="SSF50249">
    <property type="entry name" value="Nucleic acid-binding proteins"/>
    <property type="match status" value="1"/>
</dbReference>
<dbReference type="Gene3D" id="2.40.50.1070">
    <property type="match status" value="1"/>
</dbReference>
<dbReference type="CDD" id="cd02440">
    <property type="entry name" value="AdoMet_MTases"/>
    <property type="match status" value="1"/>
</dbReference>
<accession>A0ABT1SJD1</accession>
<comment type="caution">
    <text evidence="6">The sequence shown here is derived from an EMBL/GenBank/DDBJ whole genome shotgun (WGS) entry which is preliminary data.</text>
</comment>
<evidence type="ECO:0000313" key="7">
    <source>
        <dbReference type="Proteomes" id="UP001524435"/>
    </source>
</evidence>
<sequence>MKERNKKGRHLQQREPYTEQAEVRIAELDENGQGIAVVKRQKVAIKNALPDETVRIKARKGKAGMIIETMERLNESDVRCKVNCAIFERCGSCHLLHMEYQKQLEWKKQGVIKLLREAGLKGITVHDPVGMKEPYAYRNKVIIGFQKNRARKTISGFYEEESHRIVAFHDCLLQDAKSNELVRVITELVNEMHIAPYEEDRRSGVLRHVLIRRGFASDQTMVVFVTNTSMFAGSKNLVAALRKRCPYITTIVQNINTRKTSIVLGEQEKVLFGKGYIEDVLCGLRFRISPKSFYQINHEQCEKLYAKAKELAQPACDEILLDAYCGIGTIGMSMAKEWKAVYGVEVNRDAVRDAKSNALRNKIDHITFICEDAGRFLTDTAKRGWQPDVLIMDPSRAGSDLTFLRAVNKAKPKRIVYISCNPKTQVRDLLELAKLGYQTKDLYLYDLFPNTTHTESICLLNRKS</sequence>
<dbReference type="Pfam" id="PF05958">
    <property type="entry name" value="tRNA_U5-meth_tr"/>
    <property type="match status" value="1"/>
</dbReference>
<dbReference type="PROSITE" id="PS51687">
    <property type="entry name" value="SAM_MT_RNA_M5U"/>
    <property type="match status" value="1"/>
</dbReference>
<feature type="active site" description="Nucleophile" evidence="4">
    <location>
        <position position="420"/>
    </location>
</feature>
<dbReference type="InterPro" id="IPR030390">
    <property type="entry name" value="MeTrfase_TrmA_AS"/>
</dbReference>
<dbReference type="NCBIfam" id="TIGR00479">
    <property type="entry name" value="rumA"/>
    <property type="match status" value="1"/>
</dbReference>
<keyword evidence="1 4" id="KW-0489">Methyltransferase</keyword>
<dbReference type="InterPro" id="IPR029063">
    <property type="entry name" value="SAM-dependent_MTases_sf"/>
</dbReference>
<dbReference type="InterPro" id="IPR010280">
    <property type="entry name" value="U5_MeTrfase_fam"/>
</dbReference>
<protein>
    <submittedName>
        <fullName evidence="6">23S rRNA (Uracil(1939)-C(5))-methyltransferase RlmD</fullName>
        <ecNumber evidence="6">2.1.1.190</ecNumber>
    </submittedName>
</protein>
<dbReference type="GO" id="GO:0008168">
    <property type="term" value="F:methyltransferase activity"/>
    <property type="evidence" value="ECO:0007669"/>
    <property type="project" value="UniProtKB-KW"/>
</dbReference>
<feature type="binding site" evidence="4">
    <location>
        <position position="393"/>
    </location>
    <ligand>
        <name>S-adenosyl-L-methionine</name>
        <dbReference type="ChEBI" id="CHEBI:59789"/>
    </ligand>
</feature>
<evidence type="ECO:0000256" key="5">
    <source>
        <dbReference type="PROSITE-ProRule" id="PRU10015"/>
    </source>
</evidence>
<evidence type="ECO:0000256" key="1">
    <source>
        <dbReference type="ARBA" id="ARBA00022603"/>
    </source>
</evidence>
<evidence type="ECO:0000256" key="3">
    <source>
        <dbReference type="ARBA" id="ARBA00022691"/>
    </source>
</evidence>
<feature type="binding site" evidence="4">
    <location>
        <position position="324"/>
    </location>
    <ligand>
        <name>S-adenosyl-L-methionine</name>
        <dbReference type="ChEBI" id="CHEBI:59789"/>
    </ligand>
</feature>
<evidence type="ECO:0000256" key="2">
    <source>
        <dbReference type="ARBA" id="ARBA00022679"/>
    </source>
</evidence>
<feature type="binding site" evidence="4">
    <location>
        <position position="345"/>
    </location>
    <ligand>
        <name>S-adenosyl-L-methionine</name>
        <dbReference type="ChEBI" id="CHEBI:59789"/>
    </ligand>
</feature>
<dbReference type="PANTHER" id="PTHR11061">
    <property type="entry name" value="RNA M5U METHYLTRANSFERASE"/>
    <property type="match status" value="1"/>
</dbReference>
<dbReference type="EC" id="2.1.1.190" evidence="6"/>
<name>A0ABT1SJD1_9FIRM</name>
<feature type="active site" evidence="5">
    <location>
        <position position="420"/>
    </location>
</feature>
<dbReference type="SUPFAM" id="SSF53335">
    <property type="entry name" value="S-adenosyl-L-methionine-dependent methyltransferases"/>
    <property type="match status" value="1"/>
</dbReference>
<dbReference type="EMBL" id="JANGCH010000003">
    <property type="protein sequence ID" value="MCQ5121314.1"/>
    <property type="molecule type" value="Genomic_DNA"/>
</dbReference>
<evidence type="ECO:0000256" key="4">
    <source>
        <dbReference type="PROSITE-ProRule" id="PRU01024"/>
    </source>
</evidence>
<comment type="similarity">
    <text evidence="4">Belongs to the class I-like SAM-binding methyltransferase superfamily. RNA M5U methyltransferase family.</text>
</comment>
<evidence type="ECO:0000313" key="6">
    <source>
        <dbReference type="EMBL" id="MCQ5121314.1"/>
    </source>
</evidence>
<organism evidence="6 7">
    <name type="scientific">Massilicoli timonensis</name>
    <dbReference type="NCBI Taxonomy" id="2015901"/>
    <lineage>
        <taxon>Bacteria</taxon>
        <taxon>Bacillati</taxon>
        <taxon>Bacillota</taxon>
        <taxon>Erysipelotrichia</taxon>
        <taxon>Erysipelotrichales</taxon>
        <taxon>Erysipelotrichaceae</taxon>
        <taxon>Massilicoli</taxon>
    </lineage>
</organism>
<keyword evidence="7" id="KW-1185">Reference proteome</keyword>
<reference evidence="6 7" key="1">
    <citation type="submission" date="2022-06" db="EMBL/GenBank/DDBJ databases">
        <title>Isolation of gut microbiota from human fecal samples.</title>
        <authorList>
            <person name="Pamer E.G."/>
            <person name="Barat B."/>
            <person name="Waligurski E."/>
            <person name="Medina S."/>
            <person name="Paddock L."/>
            <person name="Mostad J."/>
        </authorList>
    </citation>
    <scope>NUCLEOTIDE SEQUENCE [LARGE SCALE GENOMIC DNA]</scope>
    <source>
        <strain evidence="6 7">DFI.6.1</strain>
    </source>
</reference>
<gene>
    <name evidence="6" type="primary">rlmD</name>
    <name evidence="6" type="ORF">NE663_03435</name>
</gene>
<dbReference type="Proteomes" id="UP001524435">
    <property type="component" value="Unassembled WGS sequence"/>
</dbReference>
<feature type="binding site" evidence="4">
    <location>
        <position position="295"/>
    </location>
    <ligand>
        <name>S-adenosyl-L-methionine</name>
        <dbReference type="ChEBI" id="CHEBI:59789"/>
    </ligand>
</feature>
<dbReference type="GO" id="GO:0032259">
    <property type="term" value="P:methylation"/>
    <property type="evidence" value="ECO:0007669"/>
    <property type="project" value="UniProtKB-KW"/>
</dbReference>
<dbReference type="RefSeq" id="WP_256197474.1">
    <property type="nucleotide sequence ID" value="NZ_JANGCH010000003.1"/>
</dbReference>
<dbReference type="Gene3D" id="3.40.50.150">
    <property type="entry name" value="Vaccinia Virus protein VP39"/>
    <property type="match status" value="1"/>
</dbReference>
<dbReference type="PANTHER" id="PTHR11061:SF30">
    <property type="entry name" value="TRNA (URACIL(54)-C(5))-METHYLTRANSFERASE"/>
    <property type="match status" value="1"/>
</dbReference>
<dbReference type="InterPro" id="IPR012340">
    <property type="entry name" value="NA-bd_OB-fold"/>
</dbReference>
<dbReference type="PROSITE" id="PS01230">
    <property type="entry name" value="TRMA_1"/>
    <property type="match status" value="1"/>
</dbReference>
<keyword evidence="3 4" id="KW-0949">S-adenosyl-L-methionine</keyword>
<proteinExistence type="inferred from homology"/>